<protein>
    <submittedName>
        <fullName evidence="1">Uncharacterized protein</fullName>
    </submittedName>
</protein>
<organism evidence="1 2">
    <name type="scientific">Hygrophoropsis aurantiaca</name>
    <dbReference type="NCBI Taxonomy" id="72124"/>
    <lineage>
        <taxon>Eukaryota</taxon>
        <taxon>Fungi</taxon>
        <taxon>Dikarya</taxon>
        <taxon>Basidiomycota</taxon>
        <taxon>Agaricomycotina</taxon>
        <taxon>Agaricomycetes</taxon>
        <taxon>Agaricomycetidae</taxon>
        <taxon>Boletales</taxon>
        <taxon>Coniophorineae</taxon>
        <taxon>Hygrophoropsidaceae</taxon>
        <taxon>Hygrophoropsis</taxon>
    </lineage>
</organism>
<evidence type="ECO:0000313" key="1">
    <source>
        <dbReference type="EMBL" id="KAH7907735.1"/>
    </source>
</evidence>
<accession>A0ACB8A2I0</accession>
<evidence type="ECO:0000313" key="2">
    <source>
        <dbReference type="Proteomes" id="UP000790377"/>
    </source>
</evidence>
<proteinExistence type="predicted"/>
<reference evidence="1" key="1">
    <citation type="journal article" date="2021" name="New Phytol.">
        <title>Evolutionary innovations through gain and loss of genes in the ectomycorrhizal Boletales.</title>
        <authorList>
            <person name="Wu G."/>
            <person name="Miyauchi S."/>
            <person name="Morin E."/>
            <person name="Kuo A."/>
            <person name="Drula E."/>
            <person name="Varga T."/>
            <person name="Kohler A."/>
            <person name="Feng B."/>
            <person name="Cao Y."/>
            <person name="Lipzen A."/>
            <person name="Daum C."/>
            <person name="Hundley H."/>
            <person name="Pangilinan J."/>
            <person name="Johnson J."/>
            <person name="Barry K."/>
            <person name="LaButti K."/>
            <person name="Ng V."/>
            <person name="Ahrendt S."/>
            <person name="Min B."/>
            <person name="Choi I.G."/>
            <person name="Park H."/>
            <person name="Plett J.M."/>
            <person name="Magnuson J."/>
            <person name="Spatafora J.W."/>
            <person name="Nagy L.G."/>
            <person name="Henrissat B."/>
            <person name="Grigoriev I.V."/>
            <person name="Yang Z.L."/>
            <person name="Xu J."/>
            <person name="Martin F.M."/>
        </authorList>
    </citation>
    <scope>NUCLEOTIDE SEQUENCE</scope>
    <source>
        <strain evidence="1">ATCC 28755</strain>
    </source>
</reference>
<dbReference type="Proteomes" id="UP000790377">
    <property type="component" value="Unassembled WGS sequence"/>
</dbReference>
<name>A0ACB8A2I0_9AGAM</name>
<keyword evidence="2" id="KW-1185">Reference proteome</keyword>
<gene>
    <name evidence="1" type="ORF">BJ138DRAFT_1159366</name>
</gene>
<sequence length="74" mass="8395">MADLGFIQELQMEQTTHYLTAVAGALVAYDHVLTFSQEVDLVWNRQWSFVTALYLTVCSTFPLPHCTLIFCGTH</sequence>
<dbReference type="EMBL" id="MU267876">
    <property type="protein sequence ID" value="KAH7907735.1"/>
    <property type="molecule type" value="Genomic_DNA"/>
</dbReference>
<comment type="caution">
    <text evidence="1">The sequence shown here is derived from an EMBL/GenBank/DDBJ whole genome shotgun (WGS) entry which is preliminary data.</text>
</comment>